<protein>
    <submittedName>
        <fullName evidence="6">Nitrate regulatory gene2 protein-like</fullName>
    </submittedName>
</protein>
<feature type="compositionally biased region" description="Pro residues" evidence="2">
    <location>
        <begin position="240"/>
        <end position="249"/>
    </location>
</feature>
<reference evidence="6" key="1">
    <citation type="submission" date="2025-08" db="UniProtKB">
        <authorList>
            <consortium name="RefSeq"/>
        </authorList>
    </citation>
    <scope>IDENTIFICATION</scope>
    <source>
        <tissue evidence="6">Leaf</tissue>
    </source>
</reference>
<dbReference type="AlphaFoldDB" id="A0A8B8NLN0"/>
<feature type="region of interest" description="Disordered" evidence="2">
    <location>
        <begin position="85"/>
        <end position="138"/>
    </location>
</feature>
<evidence type="ECO:0000259" key="4">
    <source>
        <dbReference type="Pfam" id="PF04783"/>
    </source>
</evidence>
<dbReference type="InterPro" id="IPR006868">
    <property type="entry name" value="DUF630"/>
</dbReference>
<gene>
    <name evidence="6" type="primary">LOC115735790</name>
</gene>
<evidence type="ECO:0000256" key="2">
    <source>
        <dbReference type="SAM" id="MobiDB-lite"/>
    </source>
</evidence>
<accession>A0A8B8NLN0</accession>
<dbReference type="Proteomes" id="UP000827889">
    <property type="component" value="Chromosome 11"/>
</dbReference>
<dbReference type="Pfam" id="PF04782">
    <property type="entry name" value="DUF632"/>
    <property type="match status" value="1"/>
</dbReference>
<keyword evidence="5" id="KW-1185">Reference proteome</keyword>
<dbReference type="OrthoDB" id="658187at2759"/>
<evidence type="ECO:0000313" key="6">
    <source>
        <dbReference type="RefSeq" id="XP_030523049.1"/>
    </source>
</evidence>
<evidence type="ECO:0000313" key="5">
    <source>
        <dbReference type="Proteomes" id="UP000827889"/>
    </source>
</evidence>
<feature type="coiled-coil region" evidence="1">
    <location>
        <begin position="785"/>
        <end position="812"/>
    </location>
</feature>
<evidence type="ECO:0000259" key="3">
    <source>
        <dbReference type="Pfam" id="PF04782"/>
    </source>
</evidence>
<dbReference type="GeneID" id="115735790"/>
<feature type="region of interest" description="Disordered" evidence="2">
    <location>
        <begin position="226"/>
        <end position="252"/>
    </location>
</feature>
<proteinExistence type="predicted"/>
<feature type="domain" description="DUF630" evidence="4">
    <location>
        <begin position="1"/>
        <end position="57"/>
    </location>
</feature>
<feature type="compositionally biased region" description="Polar residues" evidence="2">
    <location>
        <begin position="86"/>
        <end position="96"/>
    </location>
</feature>
<dbReference type="RefSeq" id="XP_030523049.1">
    <property type="nucleotide sequence ID" value="XM_030667189.2"/>
</dbReference>
<dbReference type="PANTHER" id="PTHR21450">
    <property type="entry name" value="PROTEIN ALTERED PHOSPHATE STARVATION RESPONSE 1"/>
    <property type="match status" value="1"/>
</dbReference>
<evidence type="ECO:0000256" key="1">
    <source>
        <dbReference type="SAM" id="Coils"/>
    </source>
</evidence>
<dbReference type="KEGG" id="rarg:115735790"/>
<feature type="region of interest" description="Disordered" evidence="2">
    <location>
        <begin position="416"/>
        <end position="468"/>
    </location>
</feature>
<feature type="compositionally biased region" description="Polar residues" evidence="2">
    <location>
        <begin position="430"/>
        <end position="443"/>
    </location>
</feature>
<keyword evidence="1" id="KW-0175">Coiled coil</keyword>
<dbReference type="InterPro" id="IPR006867">
    <property type="entry name" value="DUF632"/>
</dbReference>
<feature type="domain" description="DUF632" evidence="3">
    <location>
        <begin position="385"/>
        <end position="700"/>
    </location>
</feature>
<feature type="compositionally biased region" description="Basic residues" evidence="2">
    <location>
        <begin position="416"/>
        <end position="428"/>
    </location>
</feature>
<sequence length="815" mass="90772">MGCASSKLDDLPAVALCRERCSSLDQAIRHRYDLAQAHVTYMASLRDVGQSLREFLSHGVAASGGPVLNLPAQRKGDHAAAVAFANSPSKGSNSGSHLHFPSGSDDGSLSDELHHSGHSSPLHGYDGHHIEYMNSDQEPPGMGMGMGMSSYSGGFSYMNYMKSKATPSVVYEQKPVTSETVYMGESSSSNYFSYSNNNLAPYPYGNSNPGYGSSVGGYYGSQINYGSLSPPRRHVEEKPPPPPPSPPQSFPWDFLNPFGDSEGFYSANRLSRDLKELREEEGIPDLEDEHEVVKEVHGKPKFVDVGNHLKSVMVDEDEGEEEDGKVDSGASTSMYQARPRVSIDKANDGAAEYEVHVVEKNVVDGEGRSDEGGNASRFKGIRSVSELVREIEAEFKRAAESGHEIAKMLEAGKVPYRRKSHVSSKKAHGNTPSWSVVSAQHPSSKGAEPSASAENAGPASLGVNEEMGMRSGNLSSTLHKLYLWEKKLYNEVKAEEKMRVIHDRKVQRLKHLDDRRADASKVEQTRNMIRSLSTKIRIAIQVVDKISVTINKIRDEELWPQINELIQGLMRMWKCLLECHRNQCQAMKEAQSFGPIGSARKLGDASPDAILPFQRELVNWANRFTSWVTVQKEYVRALNNWLLKCLLYEPEVTPDGVVPFSPGRIGAPPIFVICHQWSQAMDRISEKEVVIAMFGFTSSVFQLRERDKQEMHPGMTATKDLDREDQKIQKEIQALKKKMIQVSGNGDIPTVTGQLVYQSDVSSNNFQANLQRVFEAMERYTADSMRAYEELMQRSEEEIKIARERVHESEDKRSS</sequence>
<name>A0A8B8NLN0_9MYRT</name>
<organism evidence="5 6">
    <name type="scientific">Rhodamnia argentea</name>
    <dbReference type="NCBI Taxonomy" id="178133"/>
    <lineage>
        <taxon>Eukaryota</taxon>
        <taxon>Viridiplantae</taxon>
        <taxon>Streptophyta</taxon>
        <taxon>Embryophyta</taxon>
        <taxon>Tracheophyta</taxon>
        <taxon>Spermatophyta</taxon>
        <taxon>Magnoliopsida</taxon>
        <taxon>eudicotyledons</taxon>
        <taxon>Gunneridae</taxon>
        <taxon>Pentapetalae</taxon>
        <taxon>rosids</taxon>
        <taxon>malvids</taxon>
        <taxon>Myrtales</taxon>
        <taxon>Myrtaceae</taxon>
        <taxon>Myrtoideae</taxon>
        <taxon>Myrteae</taxon>
        <taxon>Australasian group</taxon>
        <taxon>Rhodamnia</taxon>
    </lineage>
</organism>
<dbReference type="PANTHER" id="PTHR21450:SF41">
    <property type="entry name" value="RNA POLYMERASE SUBUNIT BETA, PUTATIVE (DUF630 AND DUF632)-RELATED"/>
    <property type="match status" value="1"/>
</dbReference>
<dbReference type="Pfam" id="PF04783">
    <property type="entry name" value="DUF630"/>
    <property type="match status" value="1"/>
</dbReference>